<dbReference type="PANTHER" id="PTHR43007">
    <property type="entry name" value="2-PHOSPHO-L-LACTATE TRANSFERASE"/>
    <property type="match status" value="1"/>
</dbReference>
<evidence type="ECO:0000256" key="3">
    <source>
        <dbReference type="SAM" id="MobiDB-lite"/>
    </source>
</evidence>
<sequence length="341" mass="36291">MRPLRIVGLGGGIGASRLWKALLAHGGEIDLTLAVNTGEDLWIHGLRVCPDLDTVLYALSGRQDSERGWGVRNETWRCMETLGGIEGHQWFRLGDRDLAVHLHRTGRLRDGHLLTEITADLARGFGIGCRILPATDAELTTRVVTDDGRDLHYQEFLVREQAAPAVARTYIRGPALAEPAAGLLAHVASADLVVIGPSNPVASLGPILHLTGVRETLRAARDRTVAVTPIVGSVPITDPGENTRARSRARLLTAAGFAADPVGVAAFYADVASVFVLDRADLSRLPAVEGQGLRAIPADTLLHQGADAPHLITALLSPIREAGSPTPSPAGRRLPGSRLPH</sequence>
<dbReference type="InterPro" id="IPR038136">
    <property type="entry name" value="CofD-like_dom_sf"/>
</dbReference>
<reference evidence="4 5" key="1">
    <citation type="submission" date="2019-07" db="EMBL/GenBank/DDBJ databases">
        <title>New species of Amycolatopsis and Streptomyces.</title>
        <authorList>
            <person name="Duangmal K."/>
            <person name="Teo W.F.A."/>
            <person name="Lipun K."/>
        </authorList>
    </citation>
    <scope>NUCLEOTIDE SEQUENCE [LARGE SCALE GENOMIC DNA]</scope>
    <source>
        <strain evidence="4 5">TISTR 2346</strain>
    </source>
</reference>
<dbReference type="Gene3D" id="1.10.8.240">
    <property type="entry name" value="CofD-like domain"/>
    <property type="match status" value="1"/>
</dbReference>
<dbReference type="Pfam" id="PF01933">
    <property type="entry name" value="CofD"/>
    <property type="match status" value="1"/>
</dbReference>
<organism evidence="4 5">
    <name type="scientific">Streptomyces phyllanthi</name>
    <dbReference type="NCBI Taxonomy" id="1803180"/>
    <lineage>
        <taxon>Bacteria</taxon>
        <taxon>Bacillati</taxon>
        <taxon>Actinomycetota</taxon>
        <taxon>Actinomycetes</taxon>
        <taxon>Kitasatosporales</taxon>
        <taxon>Streptomycetaceae</taxon>
        <taxon>Streptomyces</taxon>
    </lineage>
</organism>
<dbReference type="SUPFAM" id="SSF142338">
    <property type="entry name" value="CofD-like"/>
    <property type="match status" value="1"/>
</dbReference>
<proteinExistence type="predicted"/>
<dbReference type="AlphaFoldDB" id="A0A5N8W1V9"/>
<accession>A0A5N8W1V9</accession>
<dbReference type="PANTHER" id="PTHR43007:SF1">
    <property type="entry name" value="2-PHOSPHO-L-LACTATE TRANSFERASE"/>
    <property type="match status" value="1"/>
</dbReference>
<comment type="caution">
    <text evidence="4">The sequence shown here is derived from an EMBL/GenBank/DDBJ whole genome shotgun (WGS) entry which is preliminary data.</text>
</comment>
<keyword evidence="1 4" id="KW-0808">Transferase</keyword>
<dbReference type="InterPro" id="IPR002882">
    <property type="entry name" value="CofD"/>
</dbReference>
<keyword evidence="2" id="KW-0460">Magnesium</keyword>
<evidence type="ECO:0000256" key="2">
    <source>
        <dbReference type="ARBA" id="ARBA00022842"/>
    </source>
</evidence>
<dbReference type="OrthoDB" id="7466225at2"/>
<evidence type="ECO:0000256" key="1">
    <source>
        <dbReference type="ARBA" id="ARBA00022679"/>
    </source>
</evidence>
<name>A0A5N8W1V9_9ACTN</name>
<dbReference type="GO" id="GO:0000287">
    <property type="term" value="F:magnesium ion binding"/>
    <property type="evidence" value="ECO:0007669"/>
    <property type="project" value="InterPro"/>
</dbReference>
<dbReference type="RefSeq" id="WP_152782556.1">
    <property type="nucleotide sequence ID" value="NZ_BAABEQ010000017.1"/>
</dbReference>
<keyword evidence="5" id="KW-1185">Reference proteome</keyword>
<evidence type="ECO:0000313" key="4">
    <source>
        <dbReference type="EMBL" id="MPY40274.1"/>
    </source>
</evidence>
<dbReference type="InterPro" id="IPR010115">
    <property type="entry name" value="FbiA/CofD"/>
</dbReference>
<dbReference type="EMBL" id="VJZE01000048">
    <property type="protein sequence ID" value="MPY40274.1"/>
    <property type="molecule type" value="Genomic_DNA"/>
</dbReference>
<gene>
    <name evidence="4" type="ORF">FNH04_10220</name>
</gene>
<dbReference type="Proteomes" id="UP000326979">
    <property type="component" value="Unassembled WGS sequence"/>
</dbReference>
<feature type="region of interest" description="Disordered" evidence="3">
    <location>
        <begin position="320"/>
        <end position="341"/>
    </location>
</feature>
<protein>
    <submittedName>
        <fullName evidence="4">2-phospho-L-lactate transferase</fullName>
    </submittedName>
</protein>
<dbReference type="Gene3D" id="3.40.50.10680">
    <property type="entry name" value="CofD-like domains"/>
    <property type="match status" value="1"/>
</dbReference>
<dbReference type="GO" id="GO:0043743">
    <property type="term" value="F:LPPG:FO 2-phospho-L-lactate transferase activity"/>
    <property type="evidence" value="ECO:0007669"/>
    <property type="project" value="InterPro"/>
</dbReference>
<evidence type="ECO:0000313" key="5">
    <source>
        <dbReference type="Proteomes" id="UP000326979"/>
    </source>
</evidence>